<sequence length="1213" mass="126488">MFWSKPAFSTADIPDMSGKTVLITGGNSGVGFESAVALAAKGAHVVISCRDEAKGTAAVAEIKARAGVADAKVEFGVMEQKDLASVHGFAQWFLAKGQRLDVLMLNAGFSGTSFSLADGVETQMLVNHLAPTYLAQLLLPKLKESAPSRMIFVSSKGHRLVKDQNVDWRSVFTRKYDDSFGSVISQYAYSKLANVQMANRFARELGPNSGVFVNSLHPGAVATNIWYNKDSVVLGSLMYTVFLWTYGWTFIKPAQGALTQLYLAAHPDVEKKRITGRYFVPTAVEEAPSPLATDTASQDSLWEVSNEAIKRILAEKGMRVSQQPACEPQTLPLLLAQPLGVGLSAVVPVSTQGGARVCVPRLGAASVGAAGAGGSGNGTAGDGAAGGFLAYELSGDGKVVTELACTDSACTGCSATGLQILAADGAAPTFCGAVFQVVSSSRSLSDGDLRSVVKPWGVWATLSGRFFVTTLFTHPPQGAVPLCQSGPIGATVEFIFDQCVSVNGSTSLFSAVGAPGAGGIQHFACGTPDCTSACVPVASVFNPTGAVSGSLPCTLAAGAQPVEAEFGPIASFSTLPKSPPSPGPPTVGNLSLAAVVGIVVGGLFLLFLISGYIWGAIDRCRYRKNFATGLVSDPQPPKIFHFPFVSSNSLSSGSQGNRSLANLRNNNNASTAWSSTRDLVPAGPPAVSQARMQPQMQQRGAGPAAAAVAPSAQTSPWAPAAGQSPYNANRSSAPPRIVLSASSSQQSLYRQMSLEDALTDVGSIEGSAATHYRALRHSRSHPEQSPTLKEPIPTQGPSSPAVASFGGMLQPQLVTSPTQADSPMLPSMAMFSPTLAPSAQGSYAHSQAPSHSFSHSFSQSYSQAYTQAPPLVQQHPHPPQQQLPAQGFPGAIQRPLVVQRAASADVNGSAPVLAAPRPHYGSTPAPASYALRQGPYARTPESIRPPAQQQTPTQTQPRQHAAATPPRQNPLQRKPSPTTPASRGSIDRVFSWRLSVAMSPPAPPPPDPTIASEEPAGDGDGDGDERLAPARAVMHNANDTRKELRDEVERLYDSASQSSRRESLERGRSKSPLRQPSQSPTQAGSLSSGATAPPLRAVGSDATQPVQRAQADSAESLGIPGGFPSSRSRSHKPSPSPPPPPAAQRVYGGGRRTPSDASSRLASSTIGSGGAPAAATAQDTMFDDDERVRIVASKRSRTPSTSRGTSSTTPPRR</sequence>
<keyword evidence="5" id="KW-0812">Transmembrane</keyword>
<proteinExistence type="inferred from homology"/>
<feature type="compositionally biased region" description="Basic and acidic residues" evidence="4">
    <location>
        <begin position="1059"/>
        <end position="1068"/>
    </location>
</feature>
<evidence type="ECO:0000256" key="1">
    <source>
        <dbReference type="ARBA" id="ARBA00006484"/>
    </source>
</evidence>
<comment type="similarity">
    <text evidence="1">Belongs to the short-chain dehydrogenases/reductases (SDR) family.</text>
</comment>
<gene>
    <name evidence="6" type="ORF">HK105_207928</name>
</gene>
<dbReference type="SUPFAM" id="SSF51735">
    <property type="entry name" value="NAD(P)-binding Rossmann-fold domains"/>
    <property type="match status" value="1"/>
</dbReference>
<dbReference type="Proteomes" id="UP001527925">
    <property type="component" value="Unassembled WGS sequence"/>
</dbReference>
<evidence type="ECO:0000313" key="6">
    <source>
        <dbReference type="EMBL" id="KAL2912620.1"/>
    </source>
</evidence>
<dbReference type="PANTHER" id="PTHR24320:SF282">
    <property type="entry name" value="WW DOMAIN-CONTAINING OXIDOREDUCTASE"/>
    <property type="match status" value="1"/>
</dbReference>
<evidence type="ECO:0000256" key="3">
    <source>
        <dbReference type="ARBA" id="ARBA00023002"/>
    </source>
</evidence>
<evidence type="ECO:0000256" key="4">
    <source>
        <dbReference type="SAM" id="MobiDB-lite"/>
    </source>
</evidence>
<organism evidence="6 7">
    <name type="scientific">Polyrhizophydium stewartii</name>
    <dbReference type="NCBI Taxonomy" id="2732419"/>
    <lineage>
        <taxon>Eukaryota</taxon>
        <taxon>Fungi</taxon>
        <taxon>Fungi incertae sedis</taxon>
        <taxon>Chytridiomycota</taxon>
        <taxon>Chytridiomycota incertae sedis</taxon>
        <taxon>Chytridiomycetes</taxon>
        <taxon>Rhizophydiales</taxon>
        <taxon>Rhizophydiales incertae sedis</taxon>
        <taxon>Polyrhizophydium</taxon>
    </lineage>
</organism>
<dbReference type="InterPro" id="IPR002347">
    <property type="entry name" value="SDR_fam"/>
</dbReference>
<reference evidence="6 7" key="1">
    <citation type="submission" date="2023-09" db="EMBL/GenBank/DDBJ databases">
        <title>Pangenome analysis of Batrachochytrium dendrobatidis and related Chytrids.</title>
        <authorList>
            <person name="Yacoub M.N."/>
            <person name="Stajich J.E."/>
            <person name="James T.Y."/>
        </authorList>
    </citation>
    <scope>NUCLEOTIDE SEQUENCE [LARGE SCALE GENOMIC DNA]</scope>
    <source>
        <strain evidence="6 7">JEL0888</strain>
    </source>
</reference>
<keyword evidence="3" id="KW-0560">Oxidoreductase</keyword>
<evidence type="ECO:0000256" key="2">
    <source>
        <dbReference type="ARBA" id="ARBA00022857"/>
    </source>
</evidence>
<feature type="compositionally biased region" description="Low complexity" evidence="4">
    <location>
        <begin position="687"/>
        <end position="713"/>
    </location>
</feature>
<feature type="region of interest" description="Disordered" evidence="4">
    <location>
        <begin position="837"/>
        <end position="861"/>
    </location>
</feature>
<keyword evidence="7" id="KW-1185">Reference proteome</keyword>
<accession>A0ABR4MZD2</accession>
<feature type="compositionally biased region" description="Low complexity" evidence="4">
    <location>
        <begin position="944"/>
        <end position="966"/>
    </location>
</feature>
<dbReference type="InterPro" id="IPR036291">
    <property type="entry name" value="NAD(P)-bd_dom_sf"/>
</dbReference>
<feature type="compositionally biased region" description="Polar residues" evidence="4">
    <location>
        <begin position="1072"/>
        <end position="1090"/>
    </location>
</feature>
<evidence type="ECO:0008006" key="8">
    <source>
        <dbReference type="Google" id="ProtNLM"/>
    </source>
</evidence>
<feature type="region of interest" description="Disordered" evidence="4">
    <location>
        <begin position="671"/>
        <end position="733"/>
    </location>
</feature>
<comment type="caution">
    <text evidence="6">The sequence shown here is derived from an EMBL/GenBank/DDBJ whole genome shotgun (WGS) entry which is preliminary data.</text>
</comment>
<keyword evidence="5" id="KW-1133">Transmembrane helix</keyword>
<feature type="compositionally biased region" description="Low complexity" evidence="4">
    <location>
        <begin position="844"/>
        <end position="861"/>
    </location>
</feature>
<dbReference type="PANTHER" id="PTHR24320">
    <property type="entry name" value="RETINOL DEHYDROGENASE"/>
    <property type="match status" value="1"/>
</dbReference>
<dbReference type="PRINTS" id="PR00081">
    <property type="entry name" value="GDHRDH"/>
</dbReference>
<feature type="region of interest" description="Disordered" evidence="4">
    <location>
        <begin position="937"/>
        <end position="1213"/>
    </location>
</feature>
<name>A0ABR4MZD2_9FUNG</name>
<feature type="compositionally biased region" description="Low complexity" evidence="4">
    <location>
        <begin position="1198"/>
        <end position="1213"/>
    </location>
</feature>
<protein>
    <recommendedName>
        <fullName evidence="8">WW domain-containing oxidoreductase</fullName>
    </recommendedName>
</protein>
<dbReference type="EMBL" id="JADGIZ020000061">
    <property type="protein sequence ID" value="KAL2912620.1"/>
    <property type="molecule type" value="Genomic_DNA"/>
</dbReference>
<evidence type="ECO:0000256" key="5">
    <source>
        <dbReference type="SAM" id="Phobius"/>
    </source>
</evidence>
<keyword evidence="2" id="KW-0521">NADP</keyword>
<feature type="transmembrane region" description="Helical" evidence="5">
    <location>
        <begin position="590"/>
        <end position="614"/>
    </location>
</feature>
<feature type="compositionally biased region" description="Polar residues" evidence="4">
    <location>
        <begin position="969"/>
        <end position="982"/>
    </location>
</feature>
<feature type="compositionally biased region" description="Basic and acidic residues" evidence="4">
    <location>
        <begin position="1038"/>
        <end position="1052"/>
    </location>
</feature>
<feature type="compositionally biased region" description="Polar residues" evidence="4">
    <location>
        <begin position="1155"/>
        <end position="1166"/>
    </location>
</feature>
<keyword evidence="5" id="KW-0472">Membrane</keyword>
<dbReference type="Pfam" id="PF00106">
    <property type="entry name" value="adh_short"/>
    <property type="match status" value="1"/>
</dbReference>
<dbReference type="Gene3D" id="3.40.50.720">
    <property type="entry name" value="NAD(P)-binding Rossmann-like Domain"/>
    <property type="match status" value="1"/>
</dbReference>
<feature type="region of interest" description="Disordered" evidence="4">
    <location>
        <begin position="773"/>
        <end position="805"/>
    </location>
</feature>
<evidence type="ECO:0000313" key="7">
    <source>
        <dbReference type="Proteomes" id="UP001527925"/>
    </source>
</evidence>